<dbReference type="AlphaFoldDB" id="F6ES89"/>
<dbReference type="InterPro" id="IPR002575">
    <property type="entry name" value="Aminoglycoside_PTrfase"/>
</dbReference>
<dbReference type="STRING" id="443218.AS9A_3655"/>
<evidence type="ECO:0000313" key="3">
    <source>
        <dbReference type="Proteomes" id="UP000009235"/>
    </source>
</evidence>
<gene>
    <name evidence="2" type="ordered locus">AS9A_3655</name>
</gene>
<evidence type="ECO:0000313" key="2">
    <source>
        <dbReference type="EMBL" id="AEF42093.1"/>
    </source>
</evidence>
<dbReference type="Gene3D" id="3.90.1200.10">
    <property type="match status" value="1"/>
</dbReference>
<reference evidence="2 3" key="1">
    <citation type="journal article" date="2011" name="J. Bacteriol.">
        <title>Complete genome sequence of Amycolicicoccus subflavus DQS3-9A1T, an actinomycete isolated from crude oil-polluted soil.</title>
        <authorList>
            <person name="Cai M."/>
            <person name="Chen W.M."/>
            <person name="Nie Y."/>
            <person name="Chi C.Q."/>
            <person name="Wang Y.N."/>
            <person name="Tang Y.Q."/>
            <person name="Li G.Y."/>
            <person name="Wu X.L."/>
        </authorList>
    </citation>
    <scope>NUCLEOTIDE SEQUENCE [LARGE SCALE GENOMIC DNA]</scope>
    <source>
        <strain evidence="3">DSM 45089 / DQS3-9A1</strain>
    </source>
</reference>
<dbReference type="KEGG" id="asd:AS9A_3655"/>
<accession>F6ES89</accession>
<dbReference type="OrthoDB" id="141068at2"/>
<dbReference type="Proteomes" id="UP000009235">
    <property type="component" value="Chromosome"/>
</dbReference>
<proteinExistence type="predicted"/>
<name>F6ES89_HOYSD</name>
<dbReference type="SUPFAM" id="SSF56112">
    <property type="entry name" value="Protein kinase-like (PK-like)"/>
    <property type="match status" value="1"/>
</dbReference>
<dbReference type="RefSeq" id="WP_013808442.1">
    <property type="nucleotide sequence ID" value="NC_015564.1"/>
</dbReference>
<protein>
    <submittedName>
        <fullName evidence="2">Aminoglycoside phosphotransferase</fullName>
    </submittedName>
</protein>
<dbReference type="HOGENOM" id="CLU_691952_0_0_11"/>
<dbReference type="InterPro" id="IPR011009">
    <property type="entry name" value="Kinase-like_dom_sf"/>
</dbReference>
<organism evidence="2 3">
    <name type="scientific">Hoyosella subflava (strain DSM 45089 / JCM 17490 / NBRC 109087 / DQS3-9A1)</name>
    <name type="common">Amycolicicoccus subflavus</name>
    <dbReference type="NCBI Taxonomy" id="443218"/>
    <lineage>
        <taxon>Bacteria</taxon>
        <taxon>Bacillati</taxon>
        <taxon>Actinomycetota</taxon>
        <taxon>Actinomycetes</taxon>
        <taxon>Mycobacteriales</taxon>
        <taxon>Hoyosellaceae</taxon>
        <taxon>Hoyosella</taxon>
    </lineage>
</organism>
<dbReference type="eggNOG" id="COG2334">
    <property type="taxonomic scope" value="Bacteria"/>
</dbReference>
<keyword evidence="3" id="KW-1185">Reference proteome</keyword>
<dbReference type="EMBL" id="CP002786">
    <property type="protein sequence ID" value="AEF42093.1"/>
    <property type="molecule type" value="Genomic_DNA"/>
</dbReference>
<dbReference type="GO" id="GO:0016740">
    <property type="term" value="F:transferase activity"/>
    <property type="evidence" value="ECO:0007669"/>
    <property type="project" value="UniProtKB-KW"/>
</dbReference>
<dbReference type="Pfam" id="PF01636">
    <property type="entry name" value="APH"/>
    <property type="match status" value="1"/>
</dbReference>
<keyword evidence="2" id="KW-0808">Transferase</keyword>
<evidence type="ECO:0000259" key="1">
    <source>
        <dbReference type="Pfam" id="PF01636"/>
    </source>
</evidence>
<feature type="domain" description="Aminoglycoside phosphotransferase" evidence="1">
    <location>
        <begin position="194"/>
        <end position="316"/>
    </location>
</feature>
<sequence length="398" mass="44824">MSARSTHTETDEDLYRLAELNTRTMHSVTTQAVGEPVHVQAVRHSAFPYQWGSVSTAGLWKVVVSYATSSQRNGDHAFFVKLLRNPRLWPQLSLLPEAIRREFLDYLPWKFEYEVHESGIAEALPPGMRMPILHHAEHTRDDWLALWWECVDVSPEPWRADDFARTAYLLGRLAAKRRPGAAVNARLPAICHQRRFGGALRYFVTTRVQQVQLPILRERSTWQTPLLAHALALVDDPELPGDLARLADRLHAILDQLDRLPHTFAHGDASPQNLLIPRADRDERIVIDWGFGTLLPIGFDLGQLLVGLVHAGEMAPAELENIQSVIVPAYVEGLAADHYPCAERDVRQGFLGSLVARSALTSIPTELLDQPLTDDNQELVVDRLLLTRYLVELAKDLG</sequence>